<gene>
    <name evidence="1" type="ORF">RHMOL_Rhmol03G0114800</name>
</gene>
<protein>
    <submittedName>
        <fullName evidence="1">Uncharacterized protein</fullName>
    </submittedName>
</protein>
<sequence length="60" mass="6489">MGEKDIVTWNSILAGCAQNGFGDAAIKVEKLPKAQKHLGASLLVLMFLYMVEISNCICCT</sequence>
<comment type="caution">
    <text evidence="1">The sequence shown here is derived from an EMBL/GenBank/DDBJ whole genome shotgun (WGS) entry which is preliminary data.</text>
</comment>
<accession>A0ACC0PCR0</accession>
<evidence type="ECO:0000313" key="2">
    <source>
        <dbReference type="Proteomes" id="UP001062846"/>
    </source>
</evidence>
<proteinExistence type="predicted"/>
<evidence type="ECO:0000313" key="1">
    <source>
        <dbReference type="EMBL" id="KAI8563493.1"/>
    </source>
</evidence>
<keyword evidence="2" id="KW-1185">Reference proteome</keyword>
<dbReference type="Proteomes" id="UP001062846">
    <property type="component" value="Chromosome 3"/>
</dbReference>
<dbReference type="EMBL" id="CM046390">
    <property type="protein sequence ID" value="KAI8563493.1"/>
    <property type="molecule type" value="Genomic_DNA"/>
</dbReference>
<reference evidence="1" key="1">
    <citation type="submission" date="2022-02" db="EMBL/GenBank/DDBJ databases">
        <title>Plant Genome Project.</title>
        <authorList>
            <person name="Zhang R.-G."/>
        </authorList>
    </citation>
    <scope>NUCLEOTIDE SEQUENCE</scope>
    <source>
        <strain evidence="1">AT1</strain>
    </source>
</reference>
<organism evidence="1 2">
    <name type="scientific">Rhododendron molle</name>
    <name type="common">Chinese azalea</name>
    <name type="synonym">Azalea mollis</name>
    <dbReference type="NCBI Taxonomy" id="49168"/>
    <lineage>
        <taxon>Eukaryota</taxon>
        <taxon>Viridiplantae</taxon>
        <taxon>Streptophyta</taxon>
        <taxon>Embryophyta</taxon>
        <taxon>Tracheophyta</taxon>
        <taxon>Spermatophyta</taxon>
        <taxon>Magnoliopsida</taxon>
        <taxon>eudicotyledons</taxon>
        <taxon>Gunneridae</taxon>
        <taxon>Pentapetalae</taxon>
        <taxon>asterids</taxon>
        <taxon>Ericales</taxon>
        <taxon>Ericaceae</taxon>
        <taxon>Ericoideae</taxon>
        <taxon>Rhodoreae</taxon>
        <taxon>Rhododendron</taxon>
    </lineage>
</organism>
<name>A0ACC0PCR0_RHOML</name>